<dbReference type="PANTHER" id="PTHR47667">
    <property type="entry name" value="REGULATOR OF TY1 TRANSPOSITION PROTEIN 107"/>
    <property type="match status" value="1"/>
</dbReference>
<sequence>MGILNNLVIATSGTLPHDPKQIRSWIERNGGRFSPSVTQAVTHMIASKAAYKQPTPAVQQAADLDIPIVSYDWFDDSLQARRKLGAKKYLWSTIRSEKRTRRELKRRGAEFDGTLESSAGAGVGGVAVVASKPRKSRSFFFSSADSALSIAAATPSHTTPFVSAKQDLLRRRAERDAAATQGRKAGHHGSSNATTICSSSAATTASEKHASSPSALGNPTYGIRAQAKTAHWKDEYHYYQDVTGFEYKIVLVRTDYSSNSFAQYHVGLLESHAKPHTYWAIAQFKPAKAAPPASNEDEEGIKTVTLSNVNEDGSSNAPHPEATRLTSLVTKPAPTPEAPYMGELCPRNSSFAAASRAFRHAFRDLTLLSWEERFADVDKTLQKARAQHLNIEPFLYSRPKPGMPMGLLPQAAGMFVGEASGLEARGDIEDGYFRGVSGLPGIEAPLSVNGTIGHLLERERQEREKQEEEERKRLKGKGRGKTGERWLYG</sequence>
<reference evidence="3 4" key="2">
    <citation type="journal article" date="2013" name="PLoS Genet.">
        <title>Comparative genome structure, secondary metabolite, and effector coding capacity across Cochliobolus pathogens.</title>
        <authorList>
            <person name="Condon B.J."/>
            <person name="Leng Y."/>
            <person name="Wu D."/>
            <person name="Bushley K.E."/>
            <person name="Ohm R.A."/>
            <person name="Otillar R."/>
            <person name="Martin J."/>
            <person name="Schackwitz W."/>
            <person name="Grimwood J."/>
            <person name="MohdZainudin N."/>
            <person name="Xue C."/>
            <person name="Wang R."/>
            <person name="Manning V.A."/>
            <person name="Dhillon B."/>
            <person name="Tu Z.J."/>
            <person name="Steffenson B.J."/>
            <person name="Salamov A."/>
            <person name="Sun H."/>
            <person name="Lowry S."/>
            <person name="LaButti K."/>
            <person name="Han J."/>
            <person name="Copeland A."/>
            <person name="Lindquist E."/>
            <person name="Barry K."/>
            <person name="Schmutz J."/>
            <person name="Baker S.E."/>
            <person name="Ciuffetti L.M."/>
            <person name="Grigoriev I.V."/>
            <person name="Zhong S."/>
            <person name="Turgeon B.G."/>
        </authorList>
    </citation>
    <scope>NUCLEOTIDE SEQUENCE [LARGE SCALE GENOMIC DNA]</scope>
    <source>
        <strain evidence="4">28A</strain>
    </source>
</reference>
<dbReference type="InterPro" id="IPR036420">
    <property type="entry name" value="BRCT_dom_sf"/>
</dbReference>
<evidence type="ECO:0000259" key="2">
    <source>
        <dbReference type="PROSITE" id="PS50172"/>
    </source>
</evidence>
<protein>
    <recommendedName>
        <fullName evidence="2">BRCT domain-containing protein</fullName>
    </recommendedName>
</protein>
<dbReference type="InterPro" id="IPR053036">
    <property type="entry name" value="CellCycle_DNARepair_Reg"/>
</dbReference>
<gene>
    <name evidence="3" type="ORF">SETTUDRAFT_25705</name>
</gene>
<dbReference type="PANTHER" id="PTHR47667:SF1">
    <property type="entry name" value="REGULATOR OF TY1 TRANSPOSITION PROTEIN 107"/>
    <property type="match status" value="1"/>
</dbReference>
<reference evidence="3 4" key="1">
    <citation type="journal article" date="2012" name="PLoS Pathog.">
        <title>Diverse lifestyles and strategies of plant pathogenesis encoded in the genomes of eighteen Dothideomycetes fungi.</title>
        <authorList>
            <person name="Ohm R.A."/>
            <person name="Feau N."/>
            <person name="Henrissat B."/>
            <person name="Schoch C.L."/>
            <person name="Horwitz B.A."/>
            <person name="Barry K.W."/>
            <person name="Condon B.J."/>
            <person name="Copeland A.C."/>
            <person name="Dhillon B."/>
            <person name="Glaser F."/>
            <person name="Hesse C.N."/>
            <person name="Kosti I."/>
            <person name="LaButti K."/>
            <person name="Lindquist E.A."/>
            <person name="Lucas S."/>
            <person name="Salamov A.A."/>
            <person name="Bradshaw R.E."/>
            <person name="Ciuffetti L."/>
            <person name="Hamelin R.C."/>
            <person name="Kema G.H.J."/>
            <person name="Lawrence C."/>
            <person name="Scott J.A."/>
            <person name="Spatafora J.W."/>
            <person name="Turgeon B.G."/>
            <person name="de Wit P.J.G.M."/>
            <person name="Zhong S."/>
            <person name="Goodwin S.B."/>
            <person name="Grigoriev I.V."/>
        </authorList>
    </citation>
    <scope>NUCLEOTIDE SEQUENCE [LARGE SCALE GENOMIC DNA]</scope>
    <source>
        <strain evidence="4">28A</strain>
    </source>
</reference>
<dbReference type="SUPFAM" id="SSF52113">
    <property type="entry name" value="BRCT domain"/>
    <property type="match status" value="1"/>
</dbReference>
<name>R0KMV4_EXST2</name>
<proteinExistence type="predicted"/>
<dbReference type="Gene3D" id="3.40.50.10190">
    <property type="entry name" value="BRCT domain"/>
    <property type="match status" value="1"/>
</dbReference>
<dbReference type="HOGENOM" id="CLU_048901_0_0_1"/>
<dbReference type="RefSeq" id="XP_008021849.1">
    <property type="nucleotide sequence ID" value="XM_008023658.1"/>
</dbReference>
<accession>R0KMV4</accession>
<dbReference type="eggNOG" id="ENOG502QQZ5">
    <property type="taxonomic scope" value="Eukaryota"/>
</dbReference>
<feature type="compositionally biased region" description="Basic and acidic residues" evidence="1">
    <location>
        <begin position="457"/>
        <end position="472"/>
    </location>
</feature>
<dbReference type="EMBL" id="KB908493">
    <property type="protein sequence ID" value="EOA90439.1"/>
    <property type="molecule type" value="Genomic_DNA"/>
</dbReference>
<evidence type="ECO:0000256" key="1">
    <source>
        <dbReference type="SAM" id="MobiDB-lite"/>
    </source>
</evidence>
<dbReference type="Pfam" id="PF00533">
    <property type="entry name" value="BRCT"/>
    <property type="match status" value="1"/>
</dbReference>
<evidence type="ECO:0000313" key="3">
    <source>
        <dbReference type="EMBL" id="EOA90439.1"/>
    </source>
</evidence>
<dbReference type="InterPro" id="IPR001357">
    <property type="entry name" value="BRCT_dom"/>
</dbReference>
<evidence type="ECO:0000313" key="4">
    <source>
        <dbReference type="Proteomes" id="UP000016935"/>
    </source>
</evidence>
<feature type="region of interest" description="Disordered" evidence="1">
    <location>
        <begin position="172"/>
        <end position="195"/>
    </location>
</feature>
<keyword evidence="4" id="KW-1185">Reference proteome</keyword>
<organism evidence="3 4">
    <name type="scientific">Exserohilum turcicum (strain 28A)</name>
    <name type="common">Northern leaf blight fungus</name>
    <name type="synonym">Setosphaeria turcica</name>
    <dbReference type="NCBI Taxonomy" id="671987"/>
    <lineage>
        <taxon>Eukaryota</taxon>
        <taxon>Fungi</taxon>
        <taxon>Dikarya</taxon>
        <taxon>Ascomycota</taxon>
        <taxon>Pezizomycotina</taxon>
        <taxon>Dothideomycetes</taxon>
        <taxon>Pleosporomycetidae</taxon>
        <taxon>Pleosporales</taxon>
        <taxon>Pleosporineae</taxon>
        <taxon>Pleosporaceae</taxon>
        <taxon>Exserohilum</taxon>
    </lineage>
</organism>
<dbReference type="AlphaFoldDB" id="R0KMV4"/>
<dbReference type="OrthoDB" id="342264at2759"/>
<feature type="domain" description="BRCT" evidence="2">
    <location>
        <begin position="1"/>
        <end position="91"/>
    </location>
</feature>
<dbReference type="SMART" id="SM00292">
    <property type="entry name" value="BRCT"/>
    <property type="match status" value="1"/>
</dbReference>
<feature type="region of interest" description="Disordered" evidence="1">
    <location>
        <begin position="457"/>
        <end position="489"/>
    </location>
</feature>
<dbReference type="Proteomes" id="UP000016935">
    <property type="component" value="Unassembled WGS sequence"/>
</dbReference>
<dbReference type="STRING" id="671987.R0KMV4"/>
<dbReference type="PROSITE" id="PS50172">
    <property type="entry name" value="BRCT"/>
    <property type="match status" value="1"/>
</dbReference>
<dbReference type="GeneID" id="19402936"/>